<dbReference type="InterPro" id="IPR046619">
    <property type="entry name" value="DUF6732"/>
</dbReference>
<keyword evidence="1" id="KW-1133">Transmembrane helix</keyword>
<evidence type="ECO:0000313" key="4">
    <source>
        <dbReference type="Proteomes" id="UP000628017"/>
    </source>
</evidence>
<keyword evidence="4" id="KW-1185">Reference proteome</keyword>
<evidence type="ECO:0000256" key="2">
    <source>
        <dbReference type="SAM" id="SignalP"/>
    </source>
</evidence>
<dbReference type="EMBL" id="BMKA01000002">
    <property type="protein sequence ID" value="GGA16017.1"/>
    <property type="molecule type" value="Genomic_DNA"/>
</dbReference>
<reference evidence="3" key="2">
    <citation type="submission" date="2020-09" db="EMBL/GenBank/DDBJ databases">
        <authorList>
            <person name="Sun Q."/>
            <person name="Zhou Y."/>
        </authorList>
    </citation>
    <scope>NUCLEOTIDE SEQUENCE</scope>
    <source>
        <strain evidence="3">CGMCC 1.15880</strain>
    </source>
</reference>
<organism evidence="3 4">
    <name type="scientific">Neptunicoccus cionae</name>
    <dbReference type="NCBI Taxonomy" id="2035344"/>
    <lineage>
        <taxon>Bacteria</taxon>
        <taxon>Pseudomonadati</taxon>
        <taxon>Pseudomonadota</taxon>
        <taxon>Alphaproteobacteria</taxon>
        <taxon>Rhodobacterales</taxon>
        <taxon>Paracoccaceae</taxon>
        <taxon>Neptunicoccus</taxon>
    </lineage>
</organism>
<keyword evidence="1" id="KW-0812">Transmembrane</keyword>
<dbReference type="Pfam" id="PF20506">
    <property type="entry name" value="DUF6732"/>
    <property type="match status" value="1"/>
</dbReference>
<evidence type="ECO:0000313" key="3">
    <source>
        <dbReference type="EMBL" id="GGA16017.1"/>
    </source>
</evidence>
<keyword evidence="2" id="KW-0732">Signal</keyword>
<feature type="transmembrane region" description="Helical" evidence="1">
    <location>
        <begin position="34"/>
        <end position="50"/>
    </location>
</feature>
<sequence length="73" mass="7518">MRFSVFLTAILAATGANAHVGHVGEVASHDHWVAAGAIGAAVAIAGWNILKGRKKNKVAEAEKAESDEAPQEA</sequence>
<feature type="chain" id="PRO_5037619757" evidence="2">
    <location>
        <begin position="19"/>
        <end position="73"/>
    </location>
</feature>
<keyword evidence="1" id="KW-0472">Membrane</keyword>
<proteinExistence type="predicted"/>
<dbReference type="Proteomes" id="UP000628017">
    <property type="component" value="Unassembled WGS sequence"/>
</dbReference>
<reference evidence="3" key="1">
    <citation type="journal article" date="2014" name="Int. J. Syst. Evol. Microbiol.">
        <title>Complete genome sequence of Corynebacterium casei LMG S-19264T (=DSM 44701T), isolated from a smear-ripened cheese.</title>
        <authorList>
            <consortium name="US DOE Joint Genome Institute (JGI-PGF)"/>
            <person name="Walter F."/>
            <person name="Albersmeier A."/>
            <person name="Kalinowski J."/>
            <person name="Ruckert C."/>
        </authorList>
    </citation>
    <scope>NUCLEOTIDE SEQUENCE</scope>
    <source>
        <strain evidence="3">CGMCC 1.15880</strain>
    </source>
</reference>
<name>A0A916QWH5_9RHOB</name>
<dbReference type="AlphaFoldDB" id="A0A916QWH5"/>
<protein>
    <submittedName>
        <fullName evidence="3">Uncharacterized protein</fullName>
    </submittedName>
</protein>
<gene>
    <name evidence="3" type="ORF">GCM10011498_15520</name>
</gene>
<dbReference type="RefSeq" id="WP_188672983.1">
    <property type="nucleotide sequence ID" value="NZ_BMKA01000002.1"/>
</dbReference>
<feature type="signal peptide" evidence="2">
    <location>
        <begin position="1"/>
        <end position="18"/>
    </location>
</feature>
<evidence type="ECO:0000256" key="1">
    <source>
        <dbReference type="SAM" id="Phobius"/>
    </source>
</evidence>
<comment type="caution">
    <text evidence="3">The sequence shown here is derived from an EMBL/GenBank/DDBJ whole genome shotgun (WGS) entry which is preliminary data.</text>
</comment>
<accession>A0A916QWH5</accession>